<dbReference type="Gene3D" id="3.40.50.10610">
    <property type="entry name" value="ABC-type transport auxiliary lipoprotein component"/>
    <property type="match status" value="1"/>
</dbReference>
<dbReference type="Pfam" id="PF03886">
    <property type="entry name" value="ABC_trans_aux"/>
    <property type="match status" value="1"/>
</dbReference>
<name>A0A1W6LCL4_9BURK</name>
<dbReference type="SUPFAM" id="SSF159594">
    <property type="entry name" value="XCC0632-like"/>
    <property type="match status" value="1"/>
</dbReference>
<dbReference type="EMBL" id="CP015118">
    <property type="protein sequence ID" value="ARN21992.1"/>
    <property type="molecule type" value="Genomic_DNA"/>
</dbReference>
<dbReference type="Proteomes" id="UP000193427">
    <property type="component" value="Chromosome"/>
</dbReference>
<dbReference type="AlphaFoldDB" id="A0A1W6LCL4"/>
<dbReference type="InterPro" id="IPR005586">
    <property type="entry name" value="ABC_trans_aux"/>
</dbReference>
<proteinExistence type="predicted"/>
<gene>
    <name evidence="1" type="ORF">A4W93_19980</name>
</gene>
<dbReference type="STRING" id="946333.A4W93_19980"/>
<dbReference type="KEGG" id="rgu:A4W93_19980"/>
<keyword evidence="2" id="KW-1185">Reference proteome</keyword>
<reference evidence="1 2" key="1">
    <citation type="submission" date="2016-04" db="EMBL/GenBank/DDBJ databases">
        <title>Complete genome sequence of natural rubber-degrading, novel Gram-negative bacterium, Rhizobacter gummiphilus strain NS21.</title>
        <authorList>
            <person name="Tabata M."/>
            <person name="Kasai D."/>
            <person name="Fukuda M."/>
        </authorList>
    </citation>
    <scope>NUCLEOTIDE SEQUENCE [LARGE SCALE GENOMIC DNA]</scope>
    <source>
        <strain evidence="1 2">NS21</strain>
    </source>
</reference>
<sequence>MNATMRLLPPLVIAVAAGLAACASDPPTRFHSLQSATAADTAAAAPQRLVDLGPVAVPPAVDQPQWVVRLPDGSLRVLERERWVAPLRDELRAALLAGLRERQATGDVRTAAPPAPAAWRVRVDVTRFDTVAGQGAWLEARWTAVPPSGAAGFACEVSLKESSEGDPLALAAAHRKAAGRLADRLGASLAAGRCEAN</sequence>
<protein>
    <submittedName>
        <fullName evidence="1">Uncharacterized protein</fullName>
    </submittedName>
</protein>
<dbReference type="PROSITE" id="PS51257">
    <property type="entry name" value="PROKAR_LIPOPROTEIN"/>
    <property type="match status" value="1"/>
</dbReference>
<evidence type="ECO:0000313" key="1">
    <source>
        <dbReference type="EMBL" id="ARN21992.1"/>
    </source>
</evidence>
<organism evidence="1 2">
    <name type="scientific">Piscinibacter gummiphilus</name>
    <dbReference type="NCBI Taxonomy" id="946333"/>
    <lineage>
        <taxon>Bacteria</taxon>
        <taxon>Pseudomonadati</taxon>
        <taxon>Pseudomonadota</taxon>
        <taxon>Betaproteobacteria</taxon>
        <taxon>Burkholderiales</taxon>
        <taxon>Sphaerotilaceae</taxon>
        <taxon>Piscinibacter</taxon>
    </lineage>
</organism>
<evidence type="ECO:0000313" key="2">
    <source>
        <dbReference type="Proteomes" id="UP000193427"/>
    </source>
</evidence>
<accession>A0A1W6LCL4</accession>
<dbReference type="RefSeq" id="WP_085752287.1">
    <property type="nucleotide sequence ID" value="NZ_BSPR01000006.1"/>
</dbReference>